<feature type="transmembrane region" description="Helical" evidence="1">
    <location>
        <begin position="430"/>
        <end position="451"/>
    </location>
</feature>
<protein>
    <submittedName>
        <fullName evidence="3">Lung seven transmembrane receptor</fullName>
    </submittedName>
</protein>
<feature type="transmembrane region" description="Helical" evidence="1">
    <location>
        <begin position="488"/>
        <end position="507"/>
    </location>
</feature>
<feature type="transmembrane region" description="Helical" evidence="1">
    <location>
        <begin position="339"/>
        <end position="358"/>
    </location>
</feature>
<comment type="caution">
    <text evidence="3">The sequence shown here is derived from an EMBL/GenBank/DDBJ whole genome shotgun (WGS) entry which is preliminary data.</text>
</comment>
<feature type="transmembrane region" description="Helical" evidence="1">
    <location>
        <begin position="370"/>
        <end position="390"/>
    </location>
</feature>
<evidence type="ECO:0000256" key="2">
    <source>
        <dbReference type="SAM" id="SignalP"/>
    </source>
</evidence>
<gene>
    <name evidence="3" type="ORF">BaOVIS_028410</name>
</gene>
<keyword evidence="1" id="KW-1133">Transmembrane helix</keyword>
<evidence type="ECO:0000313" key="4">
    <source>
        <dbReference type="Proteomes" id="UP001057455"/>
    </source>
</evidence>
<keyword evidence="3" id="KW-0675">Receptor</keyword>
<keyword evidence="1" id="KW-0472">Membrane</keyword>
<sequence>MEALLFLWTLAVAGSNALVMELNEQDGPQVDVRIPLCYVPVLGSASEQLYTPRYQFSLVEGGTIAGTIEVASVVEDSVSTLGKRSSELVGSLKDGMLPVNPKTPLRVRRRFITERYHQDHNSWVQLLYNIYRWLFYRDGTEQKDTGLSGINKVSDKQALDNVYILLLSRAKWDLYSSAAYEEYLQPAKGKDRFVLTSHIVADMRIPITKVGQPVEFSFRAKEPDRFVLMLFNADERKLMLKGQIEFVNPGGDHLPTEMKYFAPVVSFWESVYRVTGVLALAYLILHARGKANVVNYIMAVNFLFVGAYLRLDRTLMDSLVETGKFSNILWTFTHMVRRLHENCLMAILLLLALGWKVVRTHLTGMEYRVVLSVATFSAIGGFIEILVFGVDISRSLVHTMAFIAILIATNFNILLIRARVVDESLNAEAGMAYAHLKAYNLFKIGFFAAILKPEVYSIVRSMCLQITGEHSFIWDEHFMLFIDLFFDYIIYCVYFVAFIPIAQLPLFKHLFATRSIAP</sequence>
<dbReference type="Proteomes" id="UP001057455">
    <property type="component" value="Unassembled WGS sequence"/>
</dbReference>
<feature type="transmembrane region" description="Helical" evidence="1">
    <location>
        <begin position="396"/>
        <end position="418"/>
    </location>
</feature>
<keyword evidence="4" id="KW-1185">Reference proteome</keyword>
<proteinExistence type="predicted"/>
<dbReference type="EMBL" id="BLIY01000022">
    <property type="protein sequence ID" value="GFE55437.1"/>
    <property type="molecule type" value="Genomic_DNA"/>
</dbReference>
<feature type="transmembrane region" description="Helical" evidence="1">
    <location>
        <begin position="292"/>
        <end position="311"/>
    </location>
</feature>
<feature type="signal peptide" evidence="2">
    <location>
        <begin position="1"/>
        <end position="17"/>
    </location>
</feature>
<dbReference type="OrthoDB" id="446247at2759"/>
<organism evidence="3 4">
    <name type="scientific">Babesia ovis</name>
    <dbReference type="NCBI Taxonomy" id="5869"/>
    <lineage>
        <taxon>Eukaryota</taxon>
        <taxon>Sar</taxon>
        <taxon>Alveolata</taxon>
        <taxon>Apicomplexa</taxon>
        <taxon>Aconoidasida</taxon>
        <taxon>Piroplasmida</taxon>
        <taxon>Babesiidae</taxon>
        <taxon>Babesia</taxon>
    </lineage>
</organism>
<evidence type="ECO:0000313" key="3">
    <source>
        <dbReference type="EMBL" id="GFE55437.1"/>
    </source>
</evidence>
<keyword evidence="1 3" id="KW-0812">Transmembrane</keyword>
<reference evidence="3" key="1">
    <citation type="submission" date="2019-12" db="EMBL/GenBank/DDBJ databases">
        <title>Genome sequence of Babesia ovis.</title>
        <authorList>
            <person name="Yamagishi J."/>
            <person name="Sevinc F."/>
            <person name="Xuan X."/>
        </authorList>
    </citation>
    <scope>NUCLEOTIDE SEQUENCE</scope>
    <source>
        <strain evidence="3">Selcuk</strain>
    </source>
</reference>
<name>A0A9W5WWH3_BABOV</name>
<accession>A0A9W5WWH3</accession>
<dbReference type="AlphaFoldDB" id="A0A9W5WWH3"/>
<feature type="chain" id="PRO_5040828991" evidence="2">
    <location>
        <begin position="18"/>
        <end position="518"/>
    </location>
</feature>
<evidence type="ECO:0000256" key="1">
    <source>
        <dbReference type="SAM" id="Phobius"/>
    </source>
</evidence>
<keyword evidence="2" id="KW-0732">Signal</keyword>
<feature type="transmembrane region" description="Helical" evidence="1">
    <location>
        <begin position="260"/>
        <end position="285"/>
    </location>
</feature>